<gene>
    <name evidence="1" type="ORF">GXM_03353</name>
</gene>
<keyword evidence="2" id="KW-1185">Reference proteome</keyword>
<organism evidence="1 2">
    <name type="scientific">Nostoc sphaeroides CCNUC1</name>
    <dbReference type="NCBI Taxonomy" id="2653204"/>
    <lineage>
        <taxon>Bacteria</taxon>
        <taxon>Bacillati</taxon>
        <taxon>Cyanobacteriota</taxon>
        <taxon>Cyanophyceae</taxon>
        <taxon>Nostocales</taxon>
        <taxon>Nostocaceae</taxon>
        <taxon>Nostoc</taxon>
    </lineage>
</organism>
<dbReference type="EMBL" id="CP045226">
    <property type="protein sequence ID" value="QFS45874.1"/>
    <property type="molecule type" value="Genomic_DNA"/>
</dbReference>
<accession>A0A5P8VZV6</accession>
<dbReference type="Proteomes" id="UP000326678">
    <property type="component" value="Chromosome Gxm1"/>
</dbReference>
<protein>
    <submittedName>
        <fullName evidence="1">Uncharacterized protein</fullName>
    </submittedName>
</protein>
<reference evidence="1 2" key="1">
    <citation type="submission" date="2019-10" db="EMBL/GenBank/DDBJ databases">
        <title>Genomic and transcriptomic insights into the perfect genentic adaptation of a filamentous nitrogen-fixing cyanobacterium to rice fields.</title>
        <authorList>
            <person name="Chen Z."/>
        </authorList>
    </citation>
    <scope>NUCLEOTIDE SEQUENCE [LARGE SCALE GENOMIC DNA]</scope>
    <source>
        <strain evidence="1">CCNUC1</strain>
    </source>
</reference>
<dbReference type="KEGG" id="nsh:GXM_03353"/>
<evidence type="ECO:0000313" key="1">
    <source>
        <dbReference type="EMBL" id="QFS45874.1"/>
    </source>
</evidence>
<sequence>MQPFEYPLNVILQDIFITLPENNLDAYSIRISPKSLI</sequence>
<proteinExistence type="predicted"/>
<dbReference type="AlphaFoldDB" id="A0A5P8VZV6"/>
<name>A0A5P8VZV6_9NOSO</name>
<evidence type="ECO:0000313" key="2">
    <source>
        <dbReference type="Proteomes" id="UP000326678"/>
    </source>
</evidence>